<dbReference type="KEGG" id="pavi:110757918"/>
<dbReference type="Pfam" id="PF07727">
    <property type="entry name" value="RVT_2"/>
    <property type="match status" value="1"/>
</dbReference>
<dbReference type="InterPro" id="IPR013103">
    <property type="entry name" value="RVT_2"/>
</dbReference>
<evidence type="ECO:0000313" key="3">
    <source>
        <dbReference type="Proteomes" id="UP000515124"/>
    </source>
</evidence>
<feature type="domain" description="Reverse transcriptase Ty1/copia-type" evidence="2">
    <location>
        <begin position="100"/>
        <end position="180"/>
    </location>
</feature>
<gene>
    <name evidence="4" type="primary">LOC110757918</name>
</gene>
<evidence type="ECO:0000313" key="4">
    <source>
        <dbReference type="RefSeq" id="XP_021815360.1"/>
    </source>
</evidence>
<evidence type="ECO:0000259" key="2">
    <source>
        <dbReference type="Pfam" id="PF07727"/>
    </source>
</evidence>
<dbReference type="RefSeq" id="XP_021815360.1">
    <property type="nucleotide sequence ID" value="XM_021959668.1"/>
</dbReference>
<sequence>MKLEGDPDAPDDLQNTTPLALPLHHSSSDEEVIEVITEPPNVAPYTLPPRSTRGKPKPQYCPGLNAKSKYPINNHVSTHRLSKSYTSFVNQLSTVCVPSSKKRFGYIQSNSDHTLFLKRRGGKLTALIIYVDDMVVTGNDNEEMQTLRKLLASEFEMMELGELQYFLGIEVARSKHGIFLS</sequence>
<dbReference type="GeneID" id="110757918"/>
<dbReference type="AlphaFoldDB" id="A0A6P5SEM3"/>
<reference evidence="4" key="1">
    <citation type="submission" date="2025-08" db="UniProtKB">
        <authorList>
            <consortium name="RefSeq"/>
        </authorList>
    </citation>
    <scope>IDENTIFICATION</scope>
</reference>
<protein>
    <submittedName>
        <fullName evidence="4">Uncharacterized protein LOC110757918</fullName>
    </submittedName>
</protein>
<evidence type="ECO:0000256" key="1">
    <source>
        <dbReference type="SAM" id="MobiDB-lite"/>
    </source>
</evidence>
<proteinExistence type="predicted"/>
<name>A0A6P5SEM3_PRUAV</name>
<organism evidence="3 4">
    <name type="scientific">Prunus avium</name>
    <name type="common">Cherry</name>
    <name type="synonym">Cerasus avium</name>
    <dbReference type="NCBI Taxonomy" id="42229"/>
    <lineage>
        <taxon>Eukaryota</taxon>
        <taxon>Viridiplantae</taxon>
        <taxon>Streptophyta</taxon>
        <taxon>Embryophyta</taxon>
        <taxon>Tracheophyta</taxon>
        <taxon>Spermatophyta</taxon>
        <taxon>Magnoliopsida</taxon>
        <taxon>eudicotyledons</taxon>
        <taxon>Gunneridae</taxon>
        <taxon>Pentapetalae</taxon>
        <taxon>rosids</taxon>
        <taxon>fabids</taxon>
        <taxon>Rosales</taxon>
        <taxon>Rosaceae</taxon>
        <taxon>Amygdaloideae</taxon>
        <taxon>Amygdaleae</taxon>
        <taxon>Prunus</taxon>
    </lineage>
</organism>
<dbReference type="Proteomes" id="UP000515124">
    <property type="component" value="Unplaced"/>
</dbReference>
<feature type="region of interest" description="Disordered" evidence="1">
    <location>
        <begin position="1"/>
        <end position="25"/>
    </location>
</feature>
<feature type="compositionally biased region" description="Acidic residues" evidence="1">
    <location>
        <begin position="1"/>
        <end position="11"/>
    </location>
</feature>
<accession>A0A6P5SEM3</accession>
<keyword evidence="3" id="KW-1185">Reference proteome</keyword>